<dbReference type="RefSeq" id="WP_051610051.1">
    <property type="nucleotide sequence ID" value="NZ_BSOR01000016.1"/>
</dbReference>
<name>A0ABQ5ZTP8_9GAMM</name>
<accession>A0ABQ5ZTP8</accession>
<feature type="transmembrane region" description="Helical" evidence="3">
    <location>
        <begin position="132"/>
        <end position="151"/>
    </location>
</feature>
<feature type="transmembrane region" description="Helical" evidence="3">
    <location>
        <begin position="163"/>
        <end position="182"/>
    </location>
</feature>
<dbReference type="PANTHER" id="PTHR45138:SF9">
    <property type="entry name" value="DIGUANYLATE CYCLASE DGCM-RELATED"/>
    <property type="match status" value="1"/>
</dbReference>
<proteinExistence type="predicted"/>
<protein>
    <recommendedName>
        <fullName evidence="1">diguanylate cyclase</fullName>
        <ecNumber evidence="1">2.7.7.65</ecNumber>
    </recommendedName>
</protein>
<evidence type="ECO:0000259" key="4">
    <source>
        <dbReference type="PROSITE" id="PS50887"/>
    </source>
</evidence>
<dbReference type="Proteomes" id="UP001156682">
    <property type="component" value="Unassembled WGS sequence"/>
</dbReference>
<evidence type="ECO:0000313" key="5">
    <source>
        <dbReference type="EMBL" id="GLR63519.1"/>
    </source>
</evidence>
<gene>
    <name evidence="5" type="ORF">GCM10007878_09540</name>
</gene>
<dbReference type="CDD" id="cd01949">
    <property type="entry name" value="GGDEF"/>
    <property type="match status" value="1"/>
</dbReference>
<dbReference type="InterPro" id="IPR029787">
    <property type="entry name" value="Nucleotide_cyclase"/>
</dbReference>
<dbReference type="SMART" id="SM00267">
    <property type="entry name" value="GGDEF"/>
    <property type="match status" value="1"/>
</dbReference>
<keyword evidence="3" id="KW-0472">Membrane</keyword>
<evidence type="ECO:0000256" key="3">
    <source>
        <dbReference type="SAM" id="Phobius"/>
    </source>
</evidence>
<evidence type="ECO:0000256" key="1">
    <source>
        <dbReference type="ARBA" id="ARBA00012528"/>
    </source>
</evidence>
<evidence type="ECO:0000313" key="6">
    <source>
        <dbReference type="Proteomes" id="UP001156682"/>
    </source>
</evidence>
<comment type="catalytic activity">
    <reaction evidence="2">
        <text>2 GTP = 3',3'-c-di-GMP + 2 diphosphate</text>
        <dbReference type="Rhea" id="RHEA:24898"/>
        <dbReference type="ChEBI" id="CHEBI:33019"/>
        <dbReference type="ChEBI" id="CHEBI:37565"/>
        <dbReference type="ChEBI" id="CHEBI:58805"/>
        <dbReference type="EC" id="2.7.7.65"/>
    </reaction>
</comment>
<sequence length="399" mass="44472">MDSQVLKDDQKITVAQKLRLRRSLMAVGAGFANSLVITIAWQFGYVFVSGELLFAYLAVSSIGYALFPWLILTKKNLNFSDPSMTSFQIGWQLIMILVCMYAAPGIRELLIVNFLLILLFSVFRYHPKQLPFVAAFLLSSYLLVILAQLMWSSAPIHWQYEVVTSLVFVLGLIGVSLLGVEISSLRVALKRRNEHLALLTAKNEQLAVTDDLTGLYNRRHLMRILRRQKSLSDRGGYQFSIGFIDLDFFKQVNDTYGHAAGDAALVAVAKEINRTLRDVDYVARIGGEEFVVVLSQTDYAEALRIAERLRADIAQLKIDLGEGQPTIALTASLGVATYRLTETLNDLIHRGDSAAYAAKSCGRNCIVGEKELPETEQYKNPLASSKLEDPDLVFPAIVD</sequence>
<dbReference type="InterPro" id="IPR000160">
    <property type="entry name" value="GGDEF_dom"/>
</dbReference>
<dbReference type="PROSITE" id="PS50887">
    <property type="entry name" value="GGDEF"/>
    <property type="match status" value="1"/>
</dbReference>
<feature type="transmembrane region" description="Helical" evidence="3">
    <location>
        <begin position="53"/>
        <end position="72"/>
    </location>
</feature>
<dbReference type="InterPro" id="IPR050469">
    <property type="entry name" value="Diguanylate_Cyclase"/>
</dbReference>
<dbReference type="InterPro" id="IPR043128">
    <property type="entry name" value="Rev_trsase/Diguanyl_cyclase"/>
</dbReference>
<comment type="caution">
    <text evidence="5">The sequence shown here is derived from an EMBL/GenBank/DDBJ whole genome shotgun (WGS) entry which is preliminary data.</text>
</comment>
<dbReference type="NCBIfam" id="TIGR00254">
    <property type="entry name" value="GGDEF"/>
    <property type="match status" value="1"/>
</dbReference>
<dbReference type="PANTHER" id="PTHR45138">
    <property type="entry name" value="REGULATORY COMPONENTS OF SENSORY TRANSDUCTION SYSTEM"/>
    <property type="match status" value="1"/>
</dbReference>
<keyword evidence="3" id="KW-1133">Transmembrane helix</keyword>
<feature type="domain" description="GGDEF" evidence="4">
    <location>
        <begin position="237"/>
        <end position="371"/>
    </location>
</feature>
<feature type="transmembrane region" description="Helical" evidence="3">
    <location>
        <begin position="109"/>
        <end position="125"/>
    </location>
</feature>
<dbReference type="EC" id="2.7.7.65" evidence="1"/>
<dbReference type="EMBL" id="BSOR01000016">
    <property type="protein sequence ID" value="GLR63519.1"/>
    <property type="molecule type" value="Genomic_DNA"/>
</dbReference>
<dbReference type="SUPFAM" id="SSF55073">
    <property type="entry name" value="Nucleotide cyclase"/>
    <property type="match status" value="1"/>
</dbReference>
<feature type="transmembrane region" description="Helical" evidence="3">
    <location>
        <begin position="24"/>
        <end position="47"/>
    </location>
</feature>
<organism evidence="5 6">
    <name type="scientific">Marinospirillum insulare</name>
    <dbReference type="NCBI Taxonomy" id="217169"/>
    <lineage>
        <taxon>Bacteria</taxon>
        <taxon>Pseudomonadati</taxon>
        <taxon>Pseudomonadota</taxon>
        <taxon>Gammaproteobacteria</taxon>
        <taxon>Oceanospirillales</taxon>
        <taxon>Oceanospirillaceae</taxon>
        <taxon>Marinospirillum</taxon>
    </lineage>
</organism>
<dbReference type="Gene3D" id="3.30.70.270">
    <property type="match status" value="1"/>
</dbReference>
<reference evidence="6" key="1">
    <citation type="journal article" date="2019" name="Int. J. Syst. Evol. Microbiol.">
        <title>The Global Catalogue of Microorganisms (GCM) 10K type strain sequencing project: providing services to taxonomists for standard genome sequencing and annotation.</title>
        <authorList>
            <consortium name="The Broad Institute Genomics Platform"/>
            <consortium name="The Broad Institute Genome Sequencing Center for Infectious Disease"/>
            <person name="Wu L."/>
            <person name="Ma J."/>
        </authorList>
    </citation>
    <scope>NUCLEOTIDE SEQUENCE [LARGE SCALE GENOMIC DNA]</scope>
    <source>
        <strain evidence="6">NBRC 100033</strain>
    </source>
</reference>
<keyword evidence="6" id="KW-1185">Reference proteome</keyword>
<dbReference type="Pfam" id="PF00990">
    <property type="entry name" value="GGDEF"/>
    <property type="match status" value="1"/>
</dbReference>
<evidence type="ECO:0000256" key="2">
    <source>
        <dbReference type="ARBA" id="ARBA00034247"/>
    </source>
</evidence>
<keyword evidence="3" id="KW-0812">Transmembrane</keyword>